<dbReference type="RefSeq" id="WP_091691526.1">
    <property type="nucleotide sequence ID" value="NZ_FPBF01000001.1"/>
</dbReference>
<proteinExistence type="predicted"/>
<evidence type="ECO:0000313" key="1">
    <source>
        <dbReference type="EMBL" id="SFT48656.1"/>
    </source>
</evidence>
<name>A0A1I6YDP3_9BACT</name>
<dbReference type="STRING" id="305507.SAMN04489724_0957"/>
<keyword evidence="2" id="KW-1185">Reference proteome</keyword>
<organism evidence="1 2">
    <name type="scientific">Algoriphagus locisalis</name>
    <dbReference type="NCBI Taxonomy" id="305507"/>
    <lineage>
        <taxon>Bacteria</taxon>
        <taxon>Pseudomonadati</taxon>
        <taxon>Bacteroidota</taxon>
        <taxon>Cytophagia</taxon>
        <taxon>Cytophagales</taxon>
        <taxon>Cyclobacteriaceae</taxon>
        <taxon>Algoriphagus</taxon>
    </lineage>
</organism>
<evidence type="ECO:0000313" key="2">
    <source>
        <dbReference type="Proteomes" id="UP000199673"/>
    </source>
</evidence>
<accession>A0A1I6YDP3</accession>
<dbReference type="AlphaFoldDB" id="A0A1I6YDP3"/>
<evidence type="ECO:0008006" key="3">
    <source>
        <dbReference type="Google" id="ProtNLM"/>
    </source>
</evidence>
<reference evidence="2" key="1">
    <citation type="submission" date="2016-10" db="EMBL/GenBank/DDBJ databases">
        <authorList>
            <person name="Varghese N."/>
            <person name="Submissions S."/>
        </authorList>
    </citation>
    <scope>NUCLEOTIDE SEQUENCE [LARGE SCALE GENOMIC DNA]</scope>
    <source>
        <strain evidence="2">DSM 23445</strain>
    </source>
</reference>
<gene>
    <name evidence="1" type="ORF">SAMN04489724_0957</name>
</gene>
<dbReference type="EMBL" id="FPBF01000001">
    <property type="protein sequence ID" value="SFT48656.1"/>
    <property type="molecule type" value="Genomic_DNA"/>
</dbReference>
<dbReference type="OrthoDB" id="5700441at2"/>
<dbReference type="InterPro" id="IPR025324">
    <property type="entry name" value="DUF4230"/>
</dbReference>
<dbReference type="Proteomes" id="UP000199673">
    <property type="component" value="Unassembled WGS sequence"/>
</dbReference>
<sequence length="204" mass="23669">MNRFVIGFFAALLLLGGIWLFINNKNEEAELQANSSMIQQQIQQVGKLIVTEAYYSQVFTYKNSQKLFLNLVSADKKALIVAKAKATVEYDLRQMETEIDPENRTVRIVKIPDPVVNVYPEFDYYDVSQDFLNQFEGKDYNKIKSSITDQFRKKIDESGLKDDAQDRLMSELLNIFILTKSLEWTLVYNEKVIENEEQLIGSTR</sequence>
<protein>
    <recommendedName>
        <fullName evidence="3">DUF4230 domain-containing protein</fullName>
    </recommendedName>
</protein>
<dbReference type="Pfam" id="PF14014">
    <property type="entry name" value="DUF4230"/>
    <property type="match status" value="1"/>
</dbReference>